<keyword evidence="2" id="KW-1185">Reference proteome</keyword>
<dbReference type="Proteomes" id="UP000010319">
    <property type="component" value="Unassembled WGS sequence"/>
</dbReference>
<comment type="caution">
    <text evidence="1">The sequence shown here is derived from an EMBL/GenBank/DDBJ whole genome shotgun (WGS) entry which is preliminary data.</text>
</comment>
<organism evidence="1 2">
    <name type="scientific">Yersinia bercovieri ATCC 43970</name>
    <dbReference type="NCBI Taxonomy" id="349968"/>
    <lineage>
        <taxon>Bacteria</taxon>
        <taxon>Pseudomonadati</taxon>
        <taxon>Pseudomonadota</taxon>
        <taxon>Gammaproteobacteria</taxon>
        <taxon>Enterobacterales</taxon>
        <taxon>Yersiniaceae</taxon>
        <taxon>Yersinia</taxon>
    </lineage>
</organism>
<name>A0ABP2EAA8_YERBE</name>
<reference evidence="1" key="1">
    <citation type="submission" date="2008-12" db="EMBL/GenBank/DDBJ databases">
        <title>Annotation of the Yersinia bercovieri ATCC 43970 genome.</title>
        <authorList>
            <person name="Read T.D."/>
            <person name="Akmal A."/>
            <person name="Bishop-Lilly K."/>
            <person name="Chen P.E."/>
            <person name="Cook C."/>
            <person name="Kiley M.P."/>
            <person name="Lentz S."/>
            <person name="Mateczun A."/>
            <person name="Nagarajan N."/>
            <person name="Nolan N."/>
            <person name="Osborne B.I."/>
            <person name="Pop M."/>
            <person name="Sozhamannan S."/>
            <person name="Stewart A.C."/>
            <person name="Sulakvelidze A."/>
            <person name="Thomason B."/>
            <person name="Willner K."/>
            <person name="Zwick M.E."/>
        </authorList>
    </citation>
    <scope>NUCLEOTIDE SEQUENCE [LARGE SCALE GENOMIC DNA]</scope>
    <source>
        <strain evidence="1">ATCC 43970</strain>
    </source>
</reference>
<evidence type="ECO:0000313" key="2">
    <source>
        <dbReference type="Proteomes" id="UP000010319"/>
    </source>
</evidence>
<accession>A0ABP2EAA8</accession>
<dbReference type="EMBL" id="AALC02000004">
    <property type="protein sequence ID" value="EEQ08080.1"/>
    <property type="molecule type" value="Genomic_DNA"/>
</dbReference>
<protein>
    <submittedName>
        <fullName evidence="1">Uncharacterized protein</fullName>
    </submittedName>
</protein>
<evidence type="ECO:0000313" key="1">
    <source>
        <dbReference type="EMBL" id="EEQ08080.1"/>
    </source>
</evidence>
<sequence>MLIASTRYKYVNFCVLTTDKIKLTVLLGTDIVTTAVKHFQVVAERSTFHLKPAIFRHLEV</sequence>
<proteinExistence type="predicted"/>
<gene>
    <name evidence="1" type="ORF">yberc0001_450</name>
</gene>